<organism evidence="2 3">
    <name type="scientific">Candidatus Pseudothioglobus singularis PS1</name>
    <dbReference type="NCBI Taxonomy" id="1125411"/>
    <lineage>
        <taxon>Bacteria</taxon>
        <taxon>Pseudomonadati</taxon>
        <taxon>Pseudomonadota</taxon>
        <taxon>Gammaproteobacteria</taxon>
        <taxon>Candidatus Pseudothioglobaceae</taxon>
        <taxon>Candidatus Pseudothioglobus</taxon>
    </lineage>
</organism>
<dbReference type="EMBL" id="CP006911">
    <property type="protein sequence ID" value="ALE02637.1"/>
    <property type="molecule type" value="Genomic_DNA"/>
</dbReference>
<protein>
    <recommendedName>
        <fullName evidence="1">YgjP-like metallopeptidase domain-containing protein</fullName>
    </recommendedName>
</protein>
<dbReference type="OrthoDB" id="9811177at2"/>
<feature type="domain" description="YgjP-like metallopeptidase" evidence="1">
    <location>
        <begin position="12"/>
        <end position="211"/>
    </location>
</feature>
<dbReference type="Pfam" id="PF01863">
    <property type="entry name" value="YgjP-like"/>
    <property type="match status" value="1"/>
</dbReference>
<dbReference type="KEGG" id="tsn:W908_02905"/>
<gene>
    <name evidence="2" type="ORF">W908_02905</name>
</gene>
<dbReference type="PANTHER" id="PTHR30399">
    <property type="entry name" value="UNCHARACTERIZED PROTEIN YGJP"/>
    <property type="match status" value="1"/>
</dbReference>
<dbReference type="STRING" id="1125411.W908_02905"/>
<proteinExistence type="predicted"/>
<keyword evidence="3" id="KW-1185">Reference proteome</keyword>
<dbReference type="Proteomes" id="UP000068905">
    <property type="component" value="Chromosome"/>
</dbReference>
<evidence type="ECO:0000259" key="1">
    <source>
        <dbReference type="Pfam" id="PF01863"/>
    </source>
</evidence>
<name>A0A0M4M1N0_9GAMM</name>
<dbReference type="InterPro" id="IPR053136">
    <property type="entry name" value="UTP_pyrophosphatase-like"/>
</dbReference>
<reference evidence="2 3" key="1">
    <citation type="journal article" date="2015" name="Genome Announc.">
        <title>Genome Sequence of 'Candidatus Thioglobus singularis' Strain PS1, a Mixotroph from the SUP05 Clade of Marine Gammaproteobacteria.</title>
        <authorList>
            <person name="Marshall K.T."/>
            <person name="Morris R.M."/>
        </authorList>
    </citation>
    <scope>NUCLEOTIDE SEQUENCE [LARGE SCALE GENOMIC DNA]</scope>
    <source>
        <strain evidence="2 3">PS1</strain>
    </source>
</reference>
<evidence type="ECO:0000313" key="2">
    <source>
        <dbReference type="EMBL" id="ALE02637.1"/>
    </source>
</evidence>
<dbReference type="Gene3D" id="3.30.2010.10">
    <property type="entry name" value="Metalloproteases ('zincins'), catalytic domain"/>
    <property type="match status" value="1"/>
</dbReference>
<dbReference type="AlphaFoldDB" id="A0A0M4M1N0"/>
<accession>A0A0M4M1N0</accession>
<sequence length="219" mass="25924">MTPYKVIRSNRRTLSISINENAELIVRAPHLLSMNKIHDFINEKKKWVNKQQKIINNRLSDSAFDKDMALMLGSLYPIKIKTDQSEKLTFNGEEFLVCSSDQELIHSSLKKWYKKKFREVAIPRLTYFADQYNLSVNQVRIKEQKTLWGSCSSRNNINLNYLLIMAPMNVIDYVIIHELAHTIHRNHSSHFWKTVESMMPNFKEAKTWLKDYGYKLRKL</sequence>
<dbReference type="InterPro" id="IPR002725">
    <property type="entry name" value="YgjP-like_metallopeptidase"/>
</dbReference>
<evidence type="ECO:0000313" key="3">
    <source>
        <dbReference type="Proteomes" id="UP000068905"/>
    </source>
</evidence>
<dbReference type="PANTHER" id="PTHR30399:SF1">
    <property type="entry name" value="UTP PYROPHOSPHATASE"/>
    <property type="match status" value="1"/>
</dbReference>
<dbReference type="CDD" id="cd07344">
    <property type="entry name" value="M48_yhfN_like"/>
    <property type="match status" value="1"/>
</dbReference>
<dbReference type="RefSeq" id="WP_053819851.1">
    <property type="nucleotide sequence ID" value="NZ_CP006911.1"/>
</dbReference>